<dbReference type="EMBL" id="JAYMYQ010000028">
    <property type="protein sequence ID" value="KAK7298331.1"/>
    <property type="molecule type" value="Genomic_DNA"/>
</dbReference>
<dbReference type="AlphaFoldDB" id="A0AAN9PER4"/>
<gene>
    <name evidence="4" type="ORF">VNO77_46340</name>
    <name evidence="3" type="ORF">VNO77_46786</name>
    <name evidence="2" type="ORF">VNO77_50203</name>
    <name evidence="1" type="ORF">VNO77_51129</name>
</gene>
<dbReference type="EMBL" id="JAYMYQ010000024">
    <property type="protein sequence ID" value="KAK7298797.1"/>
    <property type="molecule type" value="Genomic_DNA"/>
</dbReference>
<protein>
    <submittedName>
        <fullName evidence="1">Uncharacterized protein</fullName>
    </submittedName>
</protein>
<comment type="caution">
    <text evidence="1">The sequence shown here is derived from an EMBL/GenBank/DDBJ whole genome shotgun (WGS) entry which is preliminary data.</text>
</comment>
<evidence type="ECO:0000313" key="2">
    <source>
        <dbReference type="EMBL" id="KAK7296491.1"/>
    </source>
</evidence>
<name>A0AAN9PER4_CANGL</name>
<evidence type="ECO:0000313" key="3">
    <source>
        <dbReference type="EMBL" id="KAK7298331.1"/>
    </source>
</evidence>
<dbReference type="EMBL" id="JAYMYQ010000098">
    <property type="protein sequence ID" value="KAK7295923.1"/>
    <property type="molecule type" value="Genomic_DNA"/>
</dbReference>
<evidence type="ECO:0000313" key="5">
    <source>
        <dbReference type="Proteomes" id="UP001367508"/>
    </source>
</evidence>
<reference evidence="1 5" key="1">
    <citation type="submission" date="2024-01" db="EMBL/GenBank/DDBJ databases">
        <title>The genomes of 5 underutilized Papilionoideae crops provide insights into root nodulation and disease resistanc.</title>
        <authorList>
            <person name="Jiang F."/>
        </authorList>
    </citation>
    <scope>NUCLEOTIDE SEQUENCE [LARGE SCALE GENOMIC DNA]</scope>
    <source>
        <strain evidence="1">LVBAO_FW01</strain>
        <tissue evidence="1">Leaves</tissue>
    </source>
</reference>
<accession>A0AAN9PER4</accession>
<evidence type="ECO:0000313" key="4">
    <source>
        <dbReference type="EMBL" id="KAK7298797.1"/>
    </source>
</evidence>
<proteinExistence type="predicted"/>
<evidence type="ECO:0000313" key="1">
    <source>
        <dbReference type="EMBL" id="KAK7295923.1"/>
    </source>
</evidence>
<dbReference type="EMBL" id="JAYMYQ010000069">
    <property type="protein sequence ID" value="KAK7296491.1"/>
    <property type="molecule type" value="Genomic_DNA"/>
</dbReference>
<keyword evidence="5" id="KW-1185">Reference proteome</keyword>
<dbReference type="Proteomes" id="UP001367508">
    <property type="component" value="Unassembled WGS sequence"/>
</dbReference>
<organism evidence="1 5">
    <name type="scientific">Canavalia gladiata</name>
    <name type="common">Sword bean</name>
    <name type="synonym">Dolichos gladiatus</name>
    <dbReference type="NCBI Taxonomy" id="3824"/>
    <lineage>
        <taxon>Eukaryota</taxon>
        <taxon>Viridiplantae</taxon>
        <taxon>Streptophyta</taxon>
        <taxon>Embryophyta</taxon>
        <taxon>Tracheophyta</taxon>
        <taxon>Spermatophyta</taxon>
        <taxon>Magnoliopsida</taxon>
        <taxon>eudicotyledons</taxon>
        <taxon>Gunneridae</taxon>
        <taxon>Pentapetalae</taxon>
        <taxon>rosids</taxon>
        <taxon>fabids</taxon>
        <taxon>Fabales</taxon>
        <taxon>Fabaceae</taxon>
        <taxon>Papilionoideae</taxon>
        <taxon>50 kb inversion clade</taxon>
        <taxon>NPAAA clade</taxon>
        <taxon>indigoferoid/millettioid clade</taxon>
        <taxon>Phaseoleae</taxon>
        <taxon>Canavalia</taxon>
    </lineage>
</organism>
<sequence>MERSELPLPASLPYSYCHTGLVNLLCLLGSGSISGRETEIHRKKRQSSVSKLGSGNLVQFREVKSRPAEPFASWNGYLSWPSDLLPIHYTLYDHLVRGFLGCRFRKLLQSIISLEFSRKIRIHPSSYVGRASSNLACIPFRLCRLSPMLLVGQQPTTI</sequence>